<feature type="region of interest" description="Disordered" evidence="1">
    <location>
        <begin position="94"/>
        <end position="115"/>
    </location>
</feature>
<feature type="compositionally biased region" description="Acidic residues" evidence="1">
    <location>
        <begin position="94"/>
        <end position="110"/>
    </location>
</feature>
<evidence type="ECO:0000313" key="3">
    <source>
        <dbReference type="Proteomes" id="UP000639772"/>
    </source>
</evidence>
<evidence type="ECO:0000313" key="2">
    <source>
        <dbReference type="EMBL" id="KAG0468877.1"/>
    </source>
</evidence>
<dbReference type="Proteomes" id="UP000639772">
    <property type="component" value="Chromosome 9"/>
</dbReference>
<accession>A0A835UP60</accession>
<comment type="caution">
    <text evidence="2">The sequence shown here is derived from an EMBL/GenBank/DDBJ whole genome shotgun (WGS) entry which is preliminary data.</text>
</comment>
<dbReference type="AlphaFoldDB" id="A0A835UP60"/>
<name>A0A835UP60_VANPL</name>
<feature type="compositionally biased region" description="Low complexity" evidence="1">
    <location>
        <begin position="1"/>
        <end position="13"/>
    </location>
</feature>
<sequence>MSPSSKTKPFTTSVIASLTSSEPEPLGTQVRRCADVDVFNDVNTAVATIKTKEAVCMLSNSTSVAEVFSPPITRLPPSPREAHENLAVLEKDYEEVSAESAEEEAGEEDEHGNGRRSTYSSAAVIVCFCFSSASGRLSSILFPLEQLWPLLWWRWGERGFLFSVTARAGQV</sequence>
<evidence type="ECO:0000256" key="1">
    <source>
        <dbReference type="SAM" id="MobiDB-lite"/>
    </source>
</evidence>
<feature type="region of interest" description="Disordered" evidence="1">
    <location>
        <begin position="1"/>
        <end position="25"/>
    </location>
</feature>
<protein>
    <submittedName>
        <fullName evidence="2">Uncharacterized protein</fullName>
    </submittedName>
</protein>
<organism evidence="2 3">
    <name type="scientific">Vanilla planifolia</name>
    <name type="common">Vanilla</name>
    <dbReference type="NCBI Taxonomy" id="51239"/>
    <lineage>
        <taxon>Eukaryota</taxon>
        <taxon>Viridiplantae</taxon>
        <taxon>Streptophyta</taxon>
        <taxon>Embryophyta</taxon>
        <taxon>Tracheophyta</taxon>
        <taxon>Spermatophyta</taxon>
        <taxon>Magnoliopsida</taxon>
        <taxon>Liliopsida</taxon>
        <taxon>Asparagales</taxon>
        <taxon>Orchidaceae</taxon>
        <taxon>Vanilloideae</taxon>
        <taxon>Vanilleae</taxon>
        <taxon>Vanilla</taxon>
    </lineage>
</organism>
<proteinExistence type="predicted"/>
<dbReference type="EMBL" id="JADCNM010000009">
    <property type="protein sequence ID" value="KAG0468877.1"/>
    <property type="molecule type" value="Genomic_DNA"/>
</dbReference>
<reference evidence="2 3" key="1">
    <citation type="journal article" date="2020" name="Nat. Food">
        <title>A phased Vanilla planifolia genome enables genetic improvement of flavour and production.</title>
        <authorList>
            <person name="Hasing T."/>
            <person name="Tang H."/>
            <person name="Brym M."/>
            <person name="Khazi F."/>
            <person name="Huang T."/>
            <person name="Chambers A.H."/>
        </authorList>
    </citation>
    <scope>NUCLEOTIDE SEQUENCE [LARGE SCALE GENOMIC DNA]</scope>
    <source>
        <tissue evidence="2">Leaf</tissue>
    </source>
</reference>
<gene>
    <name evidence="2" type="ORF">HPP92_018205</name>
</gene>